<keyword evidence="4" id="KW-0472">Membrane</keyword>
<dbReference type="PANTHER" id="PTHR24373:SF387">
    <property type="entry name" value="LEUCINE-RICH REPEATS AND IMMUNOGLOBULIN-LIKE DOMAINS PROTEIN SMA-10"/>
    <property type="match status" value="1"/>
</dbReference>
<evidence type="ECO:0000313" key="5">
    <source>
        <dbReference type="Proteomes" id="UP000515135"/>
    </source>
</evidence>
<dbReference type="GO" id="GO:0005615">
    <property type="term" value="C:extracellular space"/>
    <property type="evidence" value="ECO:0007669"/>
    <property type="project" value="TreeGrafter"/>
</dbReference>
<dbReference type="KEGG" id="bbel:109473427"/>
<evidence type="ECO:0000256" key="2">
    <source>
        <dbReference type="ARBA" id="ARBA00022729"/>
    </source>
</evidence>
<dbReference type="SUPFAM" id="SSF52058">
    <property type="entry name" value="L domain-like"/>
    <property type="match status" value="1"/>
</dbReference>
<feature type="transmembrane region" description="Helical" evidence="4">
    <location>
        <begin position="524"/>
        <end position="548"/>
    </location>
</feature>
<dbReference type="InterPro" id="IPR032675">
    <property type="entry name" value="LRR_dom_sf"/>
</dbReference>
<keyword evidence="4" id="KW-0812">Transmembrane</keyword>
<dbReference type="GO" id="GO:0031012">
    <property type="term" value="C:extracellular matrix"/>
    <property type="evidence" value="ECO:0007669"/>
    <property type="project" value="TreeGrafter"/>
</dbReference>
<dbReference type="AlphaFoldDB" id="A0A6P4YHQ6"/>
<dbReference type="SMART" id="SM00369">
    <property type="entry name" value="LRR_TYP"/>
    <property type="match status" value="5"/>
</dbReference>
<evidence type="ECO:0000256" key="3">
    <source>
        <dbReference type="ARBA" id="ARBA00022737"/>
    </source>
</evidence>
<reference evidence="6" key="1">
    <citation type="submission" date="2025-08" db="UniProtKB">
        <authorList>
            <consortium name="RefSeq"/>
        </authorList>
    </citation>
    <scope>IDENTIFICATION</scope>
    <source>
        <tissue evidence="6">Gonad</tissue>
    </source>
</reference>
<evidence type="ECO:0000256" key="1">
    <source>
        <dbReference type="ARBA" id="ARBA00022614"/>
    </source>
</evidence>
<dbReference type="OrthoDB" id="10334869at2759"/>
<dbReference type="InterPro" id="IPR003591">
    <property type="entry name" value="Leu-rich_rpt_typical-subtyp"/>
</dbReference>
<dbReference type="PANTHER" id="PTHR24373">
    <property type="entry name" value="SLIT RELATED LEUCINE-RICH REPEAT NEURONAL PROTEIN"/>
    <property type="match status" value="1"/>
</dbReference>
<keyword evidence="1" id="KW-0433">Leucine-rich repeat</keyword>
<dbReference type="InterPro" id="IPR050328">
    <property type="entry name" value="Dev_Immune_Receptor"/>
</dbReference>
<name>A0A6P4YHQ6_BRABE</name>
<keyword evidence="5" id="KW-1185">Reference proteome</keyword>
<keyword evidence="3" id="KW-0677">Repeat</keyword>
<proteinExistence type="predicted"/>
<dbReference type="Pfam" id="PF13855">
    <property type="entry name" value="LRR_8"/>
    <property type="match status" value="1"/>
</dbReference>
<keyword evidence="2" id="KW-0732">Signal</keyword>
<dbReference type="Gene3D" id="3.80.10.10">
    <property type="entry name" value="Ribonuclease Inhibitor"/>
    <property type="match status" value="1"/>
</dbReference>
<dbReference type="Proteomes" id="UP000515135">
    <property type="component" value="Unplaced"/>
</dbReference>
<protein>
    <submittedName>
        <fullName evidence="6">Uncharacterized protein LOC109473427</fullName>
    </submittedName>
</protein>
<dbReference type="GeneID" id="109473427"/>
<dbReference type="PROSITE" id="PS51450">
    <property type="entry name" value="LRR"/>
    <property type="match status" value="2"/>
</dbReference>
<gene>
    <name evidence="6" type="primary">LOC109473427</name>
</gene>
<keyword evidence="4" id="KW-1133">Transmembrane helix</keyword>
<organism evidence="5 6">
    <name type="scientific">Branchiostoma belcheri</name>
    <name type="common">Amphioxus</name>
    <dbReference type="NCBI Taxonomy" id="7741"/>
    <lineage>
        <taxon>Eukaryota</taxon>
        <taxon>Metazoa</taxon>
        <taxon>Chordata</taxon>
        <taxon>Cephalochordata</taxon>
        <taxon>Leptocardii</taxon>
        <taxon>Amphioxiformes</taxon>
        <taxon>Branchiostomatidae</taxon>
        <taxon>Branchiostoma</taxon>
    </lineage>
</organism>
<dbReference type="InterPro" id="IPR001611">
    <property type="entry name" value="Leu-rich_rpt"/>
</dbReference>
<sequence>MLFFLAMVSTCVASETPCPPQCRVASRLEDLPTDIRLKKPMGDIPLNSWLVCNGFNGTIPSPASSPIIPCMGASKSKVAVIGYPFGVLRAGTLASYRKITILALLKGEITDIEDNALIGLTTINRLDLAFNRLVRVKQSWFSGLANLNSLDLSNNQIVRVDPGCFKGLSNLRYLYLNGNLIEKVEPDWFIGLNKLDEINLESNCIEVIAEGTFEHLPGLDRLGLGGNGLSQLDGRAFWVLSSLIALGNIGARPDTGPDAIEHDLASWSIGFGLSGWHSMQDVSVKVANRLLCVTNGNYHNKQTLRWAFDPPTTHDHTESCGWWAEEITRETPFVVMIQRGSLDPHTDNDDRCRQAWGGVGLTLALFYDFNLRLVSFWERNAKKETLAMTFDRAHSTNAGSENPKRVTCFLLKKDSSSRLVFDVRGAQNMLNKTHSDPYGVCKDRGGGLTSQRTPARSTVLPGQQTTLSGQRTTLSWQQTTLPGQQTTMSMSGQQQQTTLSLTTYSPTSTIRSTQDEPSTTTSHLFILLMLASVLALLPVLAIIVALLLKKCCSINHLDTRVSQPRVKVSRRARPTSLPVVSHGSNRQLSTRRSLPSSLSTIEAVYCEITDDEVVSAAQRPLPALPHTYWDIPDDGKVLEHGVSCRSSLPASLCDIEPAYGEIPDEDDDRLVFYAAATDLTVLGQNGESSSTCVYDDGAVRQNQRRGFACVYHDGVAKNLPPHKSTPSGHVGVYGRGNADNSHGVTFYGNVEGVSLDQIRNVV</sequence>
<accession>A0A6P4YHQ6</accession>
<evidence type="ECO:0000313" key="6">
    <source>
        <dbReference type="RefSeq" id="XP_019628845.1"/>
    </source>
</evidence>
<evidence type="ECO:0000256" key="4">
    <source>
        <dbReference type="SAM" id="Phobius"/>
    </source>
</evidence>
<dbReference type="RefSeq" id="XP_019628845.1">
    <property type="nucleotide sequence ID" value="XM_019773286.1"/>
</dbReference>